<evidence type="ECO:0000313" key="2">
    <source>
        <dbReference type="EMBL" id="KAJ5175303.1"/>
    </source>
</evidence>
<comment type="caution">
    <text evidence="2">The sequence shown here is derived from an EMBL/GenBank/DDBJ whole genome shotgun (WGS) entry which is preliminary data.</text>
</comment>
<dbReference type="Proteomes" id="UP001149163">
    <property type="component" value="Unassembled WGS sequence"/>
</dbReference>
<dbReference type="AlphaFoldDB" id="A0A9W9IEM2"/>
<dbReference type="SUPFAM" id="SSF89796">
    <property type="entry name" value="CoA-transferase family III (CaiB/BaiF)"/>
    <property type="match status" value="2"/>
</dbReference>
<dbReference type="GeneID" id="81422481"/>
<dbReference type="RefSeq" id="XP_056546911.1">
    <property type="nucleotide sequence ID" value="XM_056683305.1"/>
</dbReference>
<sequence>MPAAHRTIPSPEIYGPGTFVDENFLPVPDDARRVFEILANATENFTKDPRVWDSVKFEGHDDPMIPGPLKAPVVAAALHAMCGVVANELLAERDGQEAHDREVIINTDQAAIWLGSILTVRLNGSDISELIKMGKGSSIFDRDFEKGVFDNPLRLRTTAIYPTKTPGVWYQLHGSLHADPVLRAIGVDPETKCETLPDAYNLIRQQVKKFSANELEMIMVKNGFCGSICYTPEGWSETLMGKRLQSHPFVNYSHQSYAAPTPRAPLPNLPRDKCPLAGIKVVELVRIIAGPVIGTTLAALGADVIRINSSKLPDLNALQLTLNAGVRTIDLDLSNDGDVARLKELVDDADVFIQGFRPGTLERKGFGLHKILQVASRRGKGIVYVEENAYGPDGPFYERPGWQQIGDAASGASFVTGRSLGYTDGTSVLPPLPISDMTTGLVGALGTLMALRDRARNGGSYRVLSSLVAADAISLQPEIGLYSPEVVRKNEETFEWEVMEPSQYVSELLMVVMNGWKRVYPEYFAPDSTPYDSI</sequence>
<name>A0A9W9IEM2_9EURO</name>
<dbReference type="InterPro" id="IPR052985">
    <property type="entry name" value="CoA-trans_III_biosynth/detox"/>
</dbReference>
<dbReference type="PANTHER" id="PTHR48229">
    <property type="entry name" value="CAIB/BAIF FAMILY ENZYME (AFU_ORTHOLOGUE AFUA_1G05360)-RELATED"/>
    <property type="match status" value="1"/>
</dbReference>
<keyword evidence="3" id="KW-1185">Reference proteome</keyword>
<reference evidence="2" key="2">
    <citation type="journal article" date="2023" name="IMA Fungus">
        <title>Comparative genomic study of the Penicillium genus elucidates a diverse pangenome and 15 lateral gene transfer events.</title>
        <authorList>
            <person name="Petersen C."/>
            <person name="Sorensen T."/>
            <person name="Nielsen M.R."/>
            <person name="Sondergaard T.E."/>
            <person name="Sorensen J.L."/>
            <person name="Fitzpatrick D.A."/>
            <person name="Frisvad J.C."/>
            <person name="Nielsen K.L."/>
        </authorList>
    </citation>
    <scope>NUCLEOTIDE SEQUENCE</scope>
    <source>
        <strain evidence="2">IBT 26290</strain>
    </source>
</reference>
<dbReference type="InterPro" id="IPR023606">
    <property type="entry name" value="CoA-Trfase_III_dom_1_sf"/>
</dbReference>
<organism evidence="2 3">
    <name type="scientific">Penicillium canariense</name>
    <dbReference type="NCBI Taxonomy" id="189055"/>
    <lineage>
        <taxon>Eukaryota</taxon>
        <taxon>Fungi</taxon>
        <taxon>Dikarya</taxon>
        <taxon>Ascomycota</taxon>
        <taxon>Pezizomycotina</taxon>
        <taxon>Eurotiomycetes</taxon>
        <taxon>Eurotiomycetidae</taxon>
        <taxon>Eurotiales</taxon>
        <taxon>Aspergillaceae</taxon>
        <taxon>Penicillium</taxon>
    </lineage>
</organism>
<comment type="similarity">
    <text evidence="1">Belongs to the CoA-transferase III family.</text>
</comment>
<dbReference type="Pfam" id="PF02515">
    <property type="entry name" value="CoA_transf_3"/>
    <property type="match status" value="1"/>
</dbReference>
<dbReference type="OrthoDB" id="2308815at2759"/>
<reference evidence="2" key="1">
    <citation type="submission" date="2022-11" db="EMBL/GenBank/DDBJ databases">
        <authorList>
            <person name="Petersen C."/>
        </authorList>
    </citation>
    <scope>NUCLEOTIDE SEQUENCE</scope>
    <source>
        <strain evidence="2">IBT 26290</strain>
    </source>
</reference>
<dbReference type="EMBL" id="JAPQKN010000001">
    <property type="protein sequence ID" value="KAJ5175303.1"/>
    <property type="molecule type" value="Genomic_DNA"/>
</dbReference>
<evidence type="ECO:0008006" key="4">
    <source>
        <dbReference type="Google" id="ProtNLM"/>
    </source>
</evidence>
<dbReference type="GO" id="GO:0003824">
    <property type="term" value="F:catalytic activity"/>
    <property type="evidence" value="ECO:0007669"/>
    <property type="project" value="InterPro"/>
</dbReference>
<protein>
    <recommendedName>
        <fullName evidence="4">Alpha methylacyl-CoA racemase</fullName>
    </recommendedName>
</protein>
<dbReference type="Gene3D" id="3.40.50.10540">
    <property type="entry name" value="Crotonobetainyl-coa:carnitine coa-transferase, domain 1"/>
    <property type="match status" value="1"/>
</dbReference>
<dbReference type="PANTHER" id="PTHR48229:SF1">
    <property type="entry name" value="ALPHA METHYLACYL-COA RACEMASE-RELATED"/>
    <property type="match status" value="1"/>
</dbReference>
<evidence type="ECO:0000313" key="3">
    <source>
        <dbReference type="Proteomes" id="UP001149163"/>
    </source>
</evidence>
<gene>
    <name evidence="2" type="ORF">N7482_001180</name>
</gene>
<dbReference type="InterPro" id="IPR003673">
    <property type="entry name" value="CoA-Trfase_fam_III"/>
</dbReference>
<proteinExistence type="inferred from homology"/>
<evidence type="ECO:0000256" key="1">
    <source>
        <dbReference type="ARBA" id="ARBA00008383"/>
    </source>
</evidence>
<accession>A0A9W9IEM2</accession>